<dbReference type="AlphaFoldDB" id="A0A8J8NLF1"/>
<evidence type="ECO:0000313" key="2">
    <source>
        <dbReference type="EMBL" id="TNV77024.1"/>
    </source>
</evidence>
<reference evidence="2" key="1">
    <citation type="submission" date="2019-06" db="EMBL/GenBank/DDBJ databases">
        <authorList>
            <person name="Zheng W."/>
        </authorList>
    </citation>
    <scope>NUCLEOTIDE SEQUENCE</scope>
    <source>
        <strain evidence="2">QDHG01</strain>
    </source>
</reference>
<organism evidence="2 3">
    <name type="scientific">Halteria grandinella</name>
    <dbReference type="NCBI Taxonomy" id="5974"/>
    <lineage>
        <taxon>Eukaryota</taxon>
        <taxon>Sar</taxon>
        <taxon>Alveolata</taxon>
        <taxon>Ciliophora</taxon>
        <taxon>Intramacronucleata</taxon>
        <taxon>Spirotrichea</taxon>
        <taxon>Stichotrichia</taxon>
        <taxon>Sporadotrichida</taxon>
        <taxon>Halteriidae</taxon>
        <taxon>Halteria</taxon>
    </lineage>
</organism>
<evidence type="ECO:0000313" key="3">
    <source>
        <dbReference type="Proteomes" id="UP000785679"/>
    </source>
</evidence>
<sequence>MCGRKQLNLQCLLQKIRHLQDLNLRGKPHEISSLTPQPLGQDVYLYHLTEWRPLQTKPTHNCIRSNTAAQCIAKARGQNGKSNLLKSASSWLEPMKVKRPKINTSAVLHRSSGRYMLLTYCATSLSNVAFLSVASSSVVVLFSPIPSMSYGERYARIIGRRARVRSLSWQIVPAWVEESLVSGSRPRGRERQERVRPNSSKESQQIKLLPKSQPAKAQASISMSHAIRTQLSLIFPLSTIINASILGNRKQNWCQWVWQNSREKVESPGVKSARGSRALQASSLF</sequence>
<protein>
    <submittedName>
        <fullName evidence="2">Uncharacterized protein</fullName>
    </submittedName>
</protein>
<evidence type="ECO:0000256" key="1">
    <source>
        <dbReference type="SAM" id="MobiDB-lite"/>
    </source>
</evidence>
<keyword evidence="3" id="KW-1185">Reference proteome</keyword>
<feature type="compositionally biased region" description="Basic and acidic residues" evidence="1">
    <location>
        <begin position="187"/>
        <end position="196"/>
    </location>
</feature>
<accession>A0A8J8NLF1</accession>
<proteinExistence type="predicted"/>
<dbReference type="EMBL" id="RRYP01012569">
    <property type="protein sequence ID" value="TNV77024.1"/>
    <property type="molecule type" value="Genomic_DNA"/>
</dbReference>
<name>A0A8J8NLF1_HALGN</name>
<dbReference type="Proteomes" id="UP000785679">
    <property type="component" value="Unassembled WGS sequence"/>
</dbReference>
<comment type="caution">
    <text evidence="2">The sequence shown here is derived from an EMBL/GenBank/DDBJ whole genome shotgun (WGS) entry which is preliminary data.</text>
</comment>
<feature type="region of interest" description="Disordered" evidence="1">
    <location>
        <begin position="186"/>
        <end position="209"/>
    </location>
</feature>
<gene>
    <name evidence="2" type="ORF">FGO68_gene1322</name>
</gene>